<sequence>MIKKDNSRSYERNILFLTPYPFNEAPSQRFRFEQYFNYLNQKGIKYRQNTFFLKKDGKTFILQVIFF</sequence>
<organism evidence="1 2">
    <name type="scientific">Mangrovivirga cuniculi</name>
    <dbReference type="NCBI Taxonomy" id="2715131"/>
    <lineage>
        <taxon>Bacteria</taxon>
        <taxon>Pseudomonadati</taxon>
        <taxon>Bacteroidota</taxon>
        <taxon>Cytophagia</taxon>
        <taxon>Cytophagales</taxon>
        <taxon>Mangrovivirgaceae</taxon>
        <taxon>Mangrovivirga</taxon>
    </lineage>
</organism>
<proteinExistence type="predicted"/>
<dbReference type="EMBL" id="CP028923">
    <property type="protein sequence ID" value="QCK16494.1"/>
    <property type="molecule type" value="Genomic_DNA"/>
</dbReference>
<dbReference type="AlphaFoldDB" id="A0A4D7K6Y2"/>
<evidence type="ECO:0000313" key="2">
    <source>
        <dbReference type="Proteomes" id="UP000298616"/>
    </source>
</evidence>
<dbReference type="KEGG" id="fpf:DCC35_18035"/>
<protein>
    <submittedName>
        <fullName evidence="1">Uncharacterized protein</fullName>
    </submittedName>
</protein>
<gene>
    <name evidence="1" type="ORF">DCC35_18035</name>
</gene>
<dbReference type="Proteomes" id="UP000298616">
    <property type="component" value="Chromosome"/>
</dbReference>
<reference evidence="1 2" key="1">
    <citation type="submission" date="2018-04" db="EMBL/GenBank/DDBJ databases">
        <title>Complete genome uncultured novel isolate.</title>
        <authorList>
            <person name="Merlino G."/>
        </authorList>
    </citation>
    <scope>NUCLEOTIDE SEQUENCE [LARGE SCALE GENOMIC DNA]</scope>
    <source>
        <strain evidence="2">R1DC9</strain>
    </source>
</reference>
<accession>A0A4D7K6Y2</accession>
<name>A0A4D7K6Y2_9BACT</name>
<evidence type="ECO:0000313" key="1">
    <source>
        <dbReference type="EMBL" id="QCK16494.1"/>
    </source>
</evidence>
<dbReference type="RefSeq" id="WP_137092083.1">
    <property type="nucleotide sequence ID" value="NZ_CP028923.1"/>
</dbReference>
<keyword evidence="2" id="KW-1185">Reference proteome</keyword>